<dbReference type="RefSeq" id="WP_206561220.1">
    <property type="nucleotide sequence ID" value="NZ_JAFKCZ010000010.1"/>
</dbReference>
<dbReference type="Proteomes" id="UP000664303">
    <property type="component" value="Unassembled WGS sequence"/>
</dbReference>
<dbReference type="AlphaFoldDB" id="A0A939DGC9"/>
<evidence type="ECO:0000313" key="3">
    <source>
        <dbReference type="Proteomes" id="UP000664303"/>
    </source>
</evidence>
<protein>
    <recommendedName>
        <fullName evidence="4">DUF1640 domain-containing protein</fullName>
    </recommendedName>
</protein>
<proteinExistence type="predicted"/>
<gene>
    <name evidence="2" type="ORF">JYP50_14250</name>
</gene>
<evidence type="ECO:0000256" key="1">
    <source>
        <dbReference type="SAM" id="Phobius"/>
    </source>
</evidence>
<keyword evidence="1" id="KW-0472">Membrane</keyword>
<name>A0A939DGC9_9GAMM</name>
<dbReference type="EMBL" id="JAFKCZ010000010">
    <property type="protein sequence ID" value="MBN7797768.1"/>
    <property type="molecule type" value="Genomic_DNA"/>
</dbReference>
<evidence type="ECO:0000313" key="2">
    <source>
        <dbReference type="EMBL" id="MBN7797768.1"/>
    </source>
</evidence>
<sequence length="96" mass="10467">MPGEGGIYGRLAFDTLQCGRKLKAAGLTEQQADALAEIMAEAFVHNVDQLVTKDYLDARLDARFAEVEGKFRLVYWMLAVIIASTTIPALHSLLAG</sequence>
<accession>A0A939DGC9</accession>
<evidence type="ECO:0008006" key="4">
    <source>
        <dbReference type="Google" id="ProtNLM"/>
    </source>
</evidence>
<keyword evidence="1" id="KW-1133">Transmembrane helix</keyword>
<comment type="caution">
    <text evidence="2">The sequence shown here is derived from an EMBL/GenBank/DDBJ whole genome shotgun (WGS) entry which is preliminary data.</text>
</comment>
<keyword evidence="3" id="KW-1185">Reference proteome</keyword>
<feature type="transmembrane region" description="Helical" evidence="1">
    <location>
        <begin position="73"/>
        <end position="94"/>
    </location>
</feature>
<organism evidence="2 3">
    <name type="scientific">Parahaliea mediterranea</name>
    <dbReference type="NCBI Taxonomy" id="651086"/>
    <lineage>
        <taxon>Bacteria</taxon>
        <taxon>Pseudomonadati</taxon>
        <taxon>Pseudomonadota</taxon>
        <taxon>Gammaproteobacteria</taxon>
        <taxon>Cellvibrionales</taxon>
        <taxon>Halieaceae</taxon>
        <taxon>Parahaliea</taxon>
    </lineage>
</organism>
<keyword evidence="1" id="KW-0812">Transmembrane</keyword>
<reference evidence="2" key="1">
    <citation type="submission" date="2021-02" db="EMBL/GenBank/DDBJ databases">
        <title>PHA producing bacteria isolated from coastal sediment in Guangdong, Shenzhen.</title>
        <authorList>
            <person name="Zheng W."/>
            <person name="Yu S."/>
            <person name="Huang Y."/>
        </authorList>
    </citation>
    <scope>NUCLEOTIDE SEQUENCE</scope>
    <source>
        <strain evidence="2">TN14-10</strain>
    </source>
</reference>